<gene>
    <name evidence="9" type="ORF">FH966_05560</name>
</gene>
<dbReference type="PANTHER" id="PTHR31814">
    <property type="match status" value="1"/>
</dbReference>
<dbReference type="Pfam" id="PF08544">
    <property type="entry name" value="GHMP_kinases_C"/>
    <property type="match status" value="1"/>
</dbReference>
<dbReference type="UniPathway" id="UPA00057">
    <property type="reaction ID" value="UER00099"/>
</dbReference>
<dbReference type="InterPro" id="IPR005917">
    <property type="entry name" value="Pmev_kinase_bact"/>
</dbReference>
<evidence type="ECO:0000256" key="5">
    <source>
        <dbReference type="ARBA" id="ARBA00022777"/>
    </source>
</evidence>
<dbReference type="InterPro" id="IPR020568">
    <property type="entry name" value="Ribosomal_Su5_D2-typ_SF"/>
</dbReference>
<proteinExistence type="predicted"/>
<evidence type="ECO:0000313" key="10">
    <source>
        <dbReference type="Proteomes" id="UP000319280"/>
    </source>
</evidence>
<dbReference type="InterPro" id="IPR014721">
    <property type="entry name" value="Ribsml_uS5_D2-typ_fold_subgr"/>
</dbReference>
<evidence type="ECO:0000256" key="1">
    <source>
        <dbReference type="ARBA" id="ARBA00005017"/>
    </source>
</evidence>
<evidence type="ECO:0000256" key="3">
    <source>
        <dbReference type="ARBA" id="ARBA00022679"/>
    </source>
</evidence>
<dbReference type="GO" id="GO:0019287">
    <property type="term" value="P:isopentenyl diphosphate biosynthetic process, mevalonate pathway"/>
    <property type="evidence" value="ECO:0007669"/>
    <property type="project" value="UniProtKB-UniPathway"/>
</dbReference>
<dbReference type="AlphaFoldDB" id="A0A549YH85"/>
<evidence type="ECO:0000256" key="4">
    <source>
        <dbReference type="ARBA" id="ARBA00022741"/>
    </source>
</evidence>
<comment type="pathway">
    <text evidence="1">Isoprenoid biosynthesis; isopentenyl diphosphate biosynthesis via mevalonate pathway; isopentenyl diphosphate from (R)-mevalonate: step 2/3.</text>
</comment>
<dbReference type="Gene3D" id="3.30.230.10">
    <property type="match status" value="1"/>
</dbReference>
<dbReference type="EMBL" id="VJMZ01000001">
    <property type="protein sequence ID" value="TRM11218.1"/>
    <property type="molecule type" value="Genomic_DNA"/>
</dbReference>
<keyword evidence="3 9" id="KW-0808">Transferase</keyword>
<keyword evidence="10" id="KW-1185">Reference proteome</keyword>
<reference evidence="9 10" key="1">
    <citation type="submission" date="2019-07" db="EMBL/GenBank/DDBJ databases">
        <title>Genomic analysis of Lentibacillus sp. NKC851-2.</title>
        <authorList>
            <person name="Oh Y.J."/>
        </authorList>
    </citation>
    <scope>NUCLEOTIDE SEQUENCE [LARGE SCALE GENOMIC DNA]</scope>
    <source>
        <strain evidence="9 10">NKC851-2</strain>
    </source>
</reference>
<dbReference type="PANTHER" id="PTHR31814:SF2">
    <property type="entry name" value="PHOSPHOMEVALONATE KINASE"/>
    <property type="match status" value="1"/>
</dbReference>
<evidence type="ECO:0000259" key="7">
    <source>
        <dbReference type="Pfam" id="PF00288"/>
    </source>
</evidence>
<feature type="domain" description="GHMP kinase N-terminal" evidence="7">
    <location>
        <begin position="89"/>
        <end position="175"/>
    </location>
</feature>
<dbReference type="Gene3D" id="3.30.70.890">
    <property type="entry name" value="GHMP kinase, C-terminal domain"/>
    <property type="match status" value="1"/>
</dbReference>
<evidence type="ECO:0000256" key="2">
    <source>
        <dbReference type="ARBA" id="ARBA00012958"/>
    </source>
</evidence>
<dbReference type="InterPro" id="IPR006204">
    <property type="entry name" value="GHMP_kinase_N_dom"/>
</dbReference>
<dbReference type="InterPro" id="IPR036554">
    <property type="entry name" value="GHMP_kinase_C_sf"/>
</dbReference>
<keyword evidence="4" id="KW-0547">Nucleotide-binding</keyword>
<dbReference type="Pfam" id="PF00288">
    <property type="entry name" value="GHMP_kinases_N"/>
    <property type="match status" value="1"/>
</dbReference>
<organism evidence="9 10">
    <name type="scientific">Lentibacillus cibarius</name>
    <dbReference type="NCBI Taxonomy" id="2583219"/>
    <lineage>
        <taxon>Bacteria</taxon>
        <taxon>Bacillati</taxon>
        <taxon>Bacillota</taxon>
        <taxon>Bacilli</taxon>
        <taxon>Bacillales</taxon>
        <taxon>Bacillaceae</taxon>
        <taxon>Lentibacillus</taxon>
    </lineage>
</organism>
<dbReference type="InterPro" id="IPR013750">
    <property type="entry name" value="GHMP_kinase_C_dom"/>
</dbReference>
<evidence type="ECO:0000259" key="8">
    <source>
        <dbReference type="Pfam" id="PF08544"/>
    </source>
</evidence>
<feature type="domain" description="GHMP kinase C-terminal" evidence="8">
    <location>
        <begin position="267"/>
        <end position="350"/>
    </location>
</feature>
<sequence length="365" mass="39715">MPNSPLTVRVPGKLMIAGEFAVLEPYQKLAVMAVDRFVYATLEDSTENRVSLETFQLQGLAWAYEGDTVRIKTTDSRVTFVENAMSVVYTYLRENNYTLSNFRLSVRSELDDASGRKYGLGSSAAVVTSVTSAMLAKFLPEKPPETLVFKLAAVSHVMTQGSGSGADVAASSYGGWLEYSSFQAEWLKKAYGDTDSITELVEQEWPYFSANPVKLPNSVYLCIGWTGSPASTSELIGKISMLKDSSPELYNKFITDSKRAVTNFLQGIKTGEPELLFKGVRQNRRTLATLGQHANAEIETPMLTTLCNLAEDFGGAGKPSGAGGGDCGIAFMPSEEQAKQLMRAWQKAGIKPLEMHPCMTGASVI</sequence>
<protein>
    <recommendedName>
        <fullName evidence="2">phosphomevalonate kinase</fullName>
        <ecNumber evidence="2">2.7.4.2</ecNumber>
    </recommendedName>
</protein>
<dbReference type="NCBIfam" id="TIGR01220">
    <property type="entry name" value="Pmev_kin_Gr_pos"/>
    <property type="match status" value="1"/>
</dbReference>
<dbReference type="GO" id="GO:0005524">
    <property type="term" value="F:ATP binding"/>
    <property type="evidence" value="ECO:0007669"/>
    <property type="project" value="UniProtKB-KW"/>
</dbReference>
<dbReference type="PRINTS" id="PR00959">
    <property type="entry name" value="MEVGALKINASE"/>
</dbReference>
<dbReference type="GO" id="GO:0004631">
    <property type="term" value="F:phosphomevalonate kinase activity"/>
    <property type="evidence" value="ECO:0007669"/>
    <property type="project" value="UniProtKB-EC"/>
</dbReference>
<dbReference type="SUPFAM" id="SSF55060">
    <property type="entry name" value="GHMP Kinase, C-terminal domain"/>
    <property type="match status" value="1"/>
</dbReference>
<name>A0A549YH85_9BACI</name>
<dbReference type="InterPro" id="IPR035102">
    <property type="entry name" value="Phosphomevalonate_kinase"/>
</dbReference>
<comment type="caution">
    <text evidence="9">The sequence shown here is derived from an EMBL/GenBank/DDBJ whole genome shotgun (WGS) entry which is preliminary data.</text>
</comment>
<dbReference type="EC" id="2.7.4.2" evidence="2"/>
<evidence type="ECO:0000313" key="9">
    <source>
        <dbReference type="EMBL" id="TRM11218.1"/>
    </source>
</evidence>
<dbReference type="SUPFAM" id="SSF54211">
    <property type="entry name" value="Ribosomal protein S5 domain 2-like"/>
    <property type="match status" value="1"/>
</dbReference>
<accession>A0A549YH85</accession>
<keyword evidence="6" id="KW-0067">ATP-binding</keyword>
<dbReference type="Proteomes" id="UP000319280">
    <property type="component" value="Unassembled WGS sequence"/>
</dbReference>
<keyword evidence="5 9" id="KW-0418">Kinase</keyword>
<evidence type="ECO:0000256" key="6">
    <source>
        <dbReference type="ARBA" id="ARBA00022840"/>
    </source>
</evidence>